<name>I0AHH4_IGNAJ</name>
<dbReference type="RefSeq" id="WP_014559587.1">
    <property type="nucleotide sequence ID" value="NC_017464.1"/>
</dbReference>
<dbReference type="AlphaFoldDB" id="I0AHH4"/>
<keyword evidence="5" id="KW-1185">Reference proteome</keyword>
<dbReference type="InterPro" id="IPR023296">
    <property type="entry name" value="Glyco_hydro_beta-prop_sf"/>
</dbReference>
<gene>
    <name evidence="4" type="ordered locus">IALB_0719</name>
</gene>
<evidence type="ECO:0000313" key="5">
    <source>
        <dbReference type="Proteomes" id="UP000007394"/>
    </source>
</evidence>
<evidence type="ECO:0000256" key="3">
    <source>
        <dbReference type="ARBA" id="ARBA00024356"/>
    </source>
</evidence>
<dbReference type="EMBL" id="CP003418">
    <property type="protein sequence ID" value="AFH48431.1"/>
    <property type="molecule type" value="Genomic_DNA"/>
</dbReference>
<dbReference type="OrthoDB" id="9775877at2"/>
<evidence type="ECO:0000256" key="2">
    <source>
        <dbReference type="ARBA" id="ARBA00022679"/>
    </source>
</evidence>
<dbReference type="GO" id="GO:0016757">
    <property type="term" value="F:glycosyltransferase activity"/>
    <property type="evidence" value="ECO:0007669"/>
    <property type="project" value="UniProtKB-KW"/>
</dbReference>
<evidence type="ECO:0000313" key="4">
    <source>
        <dbReference type="EMBL" id="AFH48431.1"/>
    </source>
</evidence>
<dbReference type="CDD" id="cd18612">
    <property type="entry name" value="GH130_Lin0857-like"/>
    <property type="match status" value="1"/>
</dbReference>
<sequence length="350" mass="40273">MIKRYESNPIIKPDDILIDNDELEVFGVFNPGAAKFNDEIILLLRVAVKPKSEKGWIKIPIADKTDSFAIKILKWKKTKSLKILDKDARFIDINDKRYLTSISLIYLARIRDGIHFDISKEPALAPSNEHEVFGVEDPRIIRIDEKYYITYTAVSENSFCTALASTEDFKKFEKLGIIFPPENKDAVFFPERINGKYFSLHRPTVSFIGRPSIWISESEDLIHWGKHRIFLTPNNTKWERTKIGAGPQPLLTDKGWLIFYHSCGDNQTYSMNLILTEKNNTQKIIGKSTKPIFTPRYKYEKVGVVPNVVFCNGWIAKDKEKILIYYGAADKYVALAETEIDLLLSSLKRV</sequence>
<reference evidence="4 5" key="1">
    <citation type="journal article" date="2012" name="Front. Microbiol.">
        <title>Complete genome of Ignavibacterium album, a metabolically versatile, flagellated, facultative anaerobe from the phylum Chlorobi.</title>
        <authorList>
            <person name="Liu Z."/>
            <person name="Frigaard N.-U."/>
            <person name="Vogl K."/>
            <person name="Iino T."/>
            <person name="Ohkuma M."/>
            <person name="Overmann J."/>
            <person name="Bryant D.A."/>
        </authorList>
    </citation>
    <scope>NUCLEOTIDE SEQUENCE [LARGE SCALE GENOMIC DNA]</scope>
    <source>
        <strain evidence="5">DSM 19864 / JCM 16511 / NBRC 101810 / Mat9-16</strain>
    </source>
</reference>
<dbReference type="PANTHER" id="PTHR34106">
    <property type="entry name" value="GLYCOSIDASE"/>
    <property type="match status" value="1"/>
</dbReference>
<evidence type="ECO:0000256" key="1">
    <source>
        <dbReference type="ARBA" id="ARBA00022676"/>
    </source>
</evidence>
<dbReference type="eggNOG" id="COG2152">
    <property type="taxonomic scope" value="Bacteria"/>
</dbReference>
<dbReference type="Gene3D" id="2.115.10.20">
    <property type="entry name" value="Glycosyl hydrolase domain, family 43"/>
    <property type="match status" value="1"/>
</dbReference>
<dbReference type="HOGENOM" id="CLU_046648_0_0_10"/>
<keyword evidence="2" id="KW-0808">Transferase</keyword>
<dbReference type="STRING" id="945713.IALB_0719"/>
<protein>
    <submittedName>
        <fullName evidence="4">Putative glycosylase</fullName>
    </submittedName>
</protein>
<accession>I0AHH4</accession>
<dbReference type="PATRIC" id="fig|945713.3.peg.718"/>
<proteinExistence type="inferred from homology"/>
<dbReference type="PIRSF" id="PIRSF016202">
    <property type="entry name" value="PH1107"/>
    <property type="match status" value="1"/>
</dbReference>
<dbReference type="InterPro" id="IPR007184">
    <property type="entry name" value="Mannoside_phosphorylase"/>
</dbReference>
<comment type="similarity">
    <text evidence="3">Belongs to the glycosyl hydrolase 130 family.</text>
</comment>
<keyword evidence="1" id="KW-0328">Glycosyltransferase</keyword>
<dbReference type="KEGG" id="ial:IALB_0719"/>
<dbReference type="Pfam" id="PF04041">
    <property type="entry name" value="Glyco_hydro_130"/>
    <property type="match status" value="1"/>
</dbReference>
<dbReference type="PANTHER" id="PTHR34106:SF5">
    <property type="entry name" value="GLYCOSIDASE"/>
    <property type="match status" value="1"/>
</dbReference>
<dbReference type="SUPFAM" id="SSF75005">
    <property type="entry name" value="Arabinanase/levansucrase/invertase"/>
    <property type="match status" value="1"/>
</dbReference>
<dbReference type="Proteomes" id="UP000007394">
    <property type="component" value="Chromosome"/>
</dbReference>
<organism evidence="4 5">
    <name type="scientific">Ignavibacterium album (strain DSM 19864 / JCM 16511 / NBRC 101810 / Mat9-16)</name>
    <dbReference type="NCBI Taxonomy" id="945713"/>
    <lineage>
        <taxon>Bacteria</taxon>
        <taxon>Pseudomonadati</taxon>
        <taxon>Ignavibacteriota</taxon>
        <taxon>Ignavibacteria</taxon>
        <taxon>Ignavibacteriales</taxon>
        <taxon>Ignavibacteriaceae</taxon>
        <taxon>Ignavibacterium</taxon>
    </lineage>
</organism>